<dbReference type="Pfam" id="PF01494">
    <property type="entry name" value="FAD_binding_3"/>
    <property type="match status" value="1"/>
</dbReference>
<dbReference type="InterPro" id="IPR036188">
    <property type="entry name" value="FAD/NAD-bd_sf"/>
</dbReference>
<keyword evidence="7" id="KW-1185">Reference proteome</keyword>
<dbReference type="Gene3D" id="3.50.50.60">
    <property type="entry name" value="FAD/NAD(P)-binding domain"/>
    <property type="match status" value="1"/>
</dbReference>
<dbReference type="PANTHER" id="PTHR43004:SF8">
    <property type="entry name" value="FAD-BINDING DOMAIN-CONTAINING PROTEIN-RELATED"/>
    <property type="match status" value="1"/>
</dbReference>
<name>A0A9P9F5C3_9HYPO</name>
<keyword evidence="1" id="KW-0285">Flavoprotein</keyword>
<dbReference type="PANTHER" id="PTHR43004">
    <property type="entry name" value="TRK SYSTEM POTASSIUM UPTAKE PROTEIN"/>
    <property type="match status" value="1"/>
</dbReference>
<reference evidence="6" key="1">
    <citation type="journal article" date="2021" name="Nat. Commun.">
        <title>Genetic determinants of endophytism in the Arabidopsis root mycobiome.</title>
        <authorList>
            <person name="Mesny F."/>
            <person name="Miyauchi S."/>
            <person name="Thiergart T."/>
            <person name="Pickel B."/>
            <person name="Atanasova L."/>
            <person name="Karlsson M."/>
            <person name="Huettel B."/>
            <person name="Barry K.W."/>
            <person name="Haridas S."/>
            <person name="Chen C."/>
            <person name="Bauer D."/>
            <person name="Andreopoulos W."/>
            <person name="Pangilinan J."/>
            <person name="LaButti K."/>
            <person name="Riley R."/>
            <person name="Lipzen A."/>
            <person name="Clum A."/>
            <person name="Drula E."/>
            <person name="Henrissat B."/>
            <person name="Kohler A."/>
            <person name="Grigoriev I.V."/>
            <person name="Martin F.M."/>
            <person name="Hacquard S."/>
        </authorList>
    </citation>
    <scope>NUCLEOTIDE SEQUENCE</scope>
    <source>
        <strain evidence="6">MPI-CAGE-AT-0147</strain>
    </source>
</reference>
<sequence>MTEFDTEVLVVGAGVTGLSLAALLSRFGIKTLVIAKHSGTAPAPRAHITNQRTMEVFRDMGIEDQVKAVSTPLKSLGSGVMTTSLTGTEVGRYHCYGAGDHQLSDFTKSSPCEMQNSPQHLLEPVLLVRARENGAQVRFNNELAHIEQSSQQVVARVRERITGAEYTVRARYVVGADGARSAVAKKLGFPFEGQPGLMSMLTAWLEVDLSRYTSYRPACIYWLLQPGNENWVSAGNCLCVRPYDEWTLTRQYDPANGEPDMSDEATIEYARKVMGLEDSSLPIRVKHVGKWEVNHMVAIEYRRHRVFLAGDAAHRHPPASGLGTNTSIQDAYNLAWKLSLVLKGQAGDGLLDSYDQERQPVGKQVVDHAITTLYEQTQMSRVLGFNKGQSREQGYASLEDMFSDGPDAEERREKLEEQVDLGNRRSNATGLHMGQRYKASSAVIDDGTPFPSHQRDPVLFYEPTTCPGAYLPHAWVQFERQLISTLDILQLGHFGLIVGIGGKPWELAATQISRDLGIQLPVYAIGYRCIYDDVFGEWKSRREIGDRGALLVRPDRHIAWRSTTRPEDPAAALRSALLSVLDRSISCNEP</sequence>
<dbReference type="PRINTS" id="PR00420">
    <property type="entry name" value="RNGMNOXGNASE"/>
</dbReference>
<feature type="domain" description="FAD-binding" evidence="5">
    <location>
        <begin position="5"/>
        <end position="368"/>
    </location>
</feature>
<evidence type="ECO:0000256" key="3">
    <source>
        <dbReference type="ARBA" id="ARBA00023002"/>
    </source>
</evidence>
<evidence type="ECO:0000259" key="5">
    <source>
        <dbReference type="Pfam" id="PF01494"/>
    </source>
</evidence>
<keyword evidence="3" id="KW-0560">Oxidoreductase</keyword>
<gene>
    <name evidence="6" type="ORF">EDB81DRAFT_930838</name>
</gene>
<accession>A0A9P9F5C3</accession>
<dbReference type="Gene3D" id="3.30.9.10">
    <property type="entry name" value="D-Amino Acid Oxidase, subunit A, domain 2"/>
    <property type="match status" value="1"/>
</dbReference>
<dbReference type="GO" id="GO:0016709">
    <property type="term" value="F:oxidoreductase activity, acting on paired donors, with incorporation or reduction of molecular oxygen, NAD(P)H as one donor, and incorporation of one atom of oxygen"/>
    <property type="evidence" value="ECO:0007669"/>
    <property type="project" value="UniProtKB-ARBA"/>
</dbReference>
<dbReference type="Pfam" id="PF21274">
    <property type="entry name" value="Rng_hyd_C"/>
    <property type="match status" value="1"/>
</dbReference>
<protein>
    <submittedName>
        <fullName evidence="6">FAD binding domain-containing protein</fullName>
    </submittedName>
</protein>
<organism evidence="6 7">
    <name type="scientific">Dactylonectria macrodidyma</name>
    <dbReference type="NCBI Taxonomy" id="307937"/>
    <lineage>
        <taxon>Eukaryota</taxon>
        <taxon>Fungi</taxon>
        <taxon>Dikarya</taxon>
        <taxon>Ascomycota</taxon>
        <taxon>Pezizomycotina</taxon>
        <taxon>Sordariomycetes</taxon>
        <taxon>Hypocreomycetidae</taxon>
        <taxon>Hypocreales</taxon>
        <taxon>Nectriaceae</taxon>
        <taxon>Dactylonectria</taxon>
    </lineage>
</organism>
<dbReference type="Gene3D" id="3.40.30.120">
    <property type="match status" value="1"/>
</dbReference>
<proteinExistence type="predicted"/>
<dbReference type="InterPro" id="IPR002938">
    <property type="entry name" value="FAD-bd"/>
</dbReference>
<dbReference type="OrthoDB" id="2690153at2759"/>
<evidence type="ECO:0000256" key="4">
    <source>
        <dbReference type="SAM" id="MobiDB-lite"/>
    </source>
</evidence>
<evidence type="ECO:0000256" key="2">
    <source>
        <dbReference type="ARBA" id="ARBA00022827"/>
    </source>
</evidence>
<dbReference type="GO" id="GO:0071949">
    <property type="term" value="F:FAD binding"/>
    <property type="evidence" value="ECO:0007669"/>
    <property type="project" value="InterPro"/>
</dbReference>
<feature type="compositionally biased region" description="Basic and acidic residues" evidence="4">
    <location>
        <begin position="408"/>
        <end position="417"/>
    </location>
</feature>
<dbReference type="SUPFAM" id="SSF51905">
    <property type="entry name" value="FAD/NAD(P)-binding domain"/>
    <property type="match status" value="1"/>
</dbReference>
<evidence type="ECO:0000256" key="1">
    <source>
        <dbReference type="ARBA" id="ARBA00022630"/>
    </source>
</evidence>
<dbReference type="EMBL" id="JAGMUV010000006">
    <property type="protein sequence ID" value="KAH7152565.1"/>
    <property type="molecule type" value="Genomic_DNA"/>
</dbReference>
<evidence type="ECO:0000313" key="6">
    <source>
        <dbReference type="EMBL" id="KAH7152565.1"/>
    </source>
</evidence>
<keyword evidence="2" id="KW-0274">FAD</keyword>
<comment type="caution">
    <text evidence="6">The sequence shown here is derived from an EMBL/GenBank/DDBJ whole genome shotgun (WGS) entry which is preliminary data.</text>
</comment>
<evidence type="ECO:0000313" key="7">
    <source>
        <dbReference type="Proteomes" id="UP000738349"/>
    </source>
</evidence>
<dbReference type="Proteomes" id="UP000738349">
    <property type="component" value="Unassembled WGS sequence"/>
</dbReference>
<dbReference type="InterPro" id="IPR050641">
    <property type="entry name" value="RIFMO-like"/>
</dbReference>
<feature type="region of interest" description="Disordered" evidence="4">
    <location>
        <begin position="399"/>
        <end position="426"/>
    </location>
</feature>
<dbReference type="AlphaFoldDB" id="A0A9P9F5C3"/>